<organism evidence="16 17">
    <name type="scientific">Elysia crispata</name>
    <name type="common">lettuce slug</name>
    <dbReference type="NCBI Taxonomy" id="231223"/>
    <lineage>
        <taxon>Eukaryota</taxon>
        <taxon>Metazoa</taxon>
        <taxon>Spiralia</taxon>
        <taxon>Lophotrochozoa</taxon>
        <taxon>Mollusca</taxon>
        <taxon>Gastropoda</taxon>
        <taxon>Heterobranchia</taxon>
        <taxon>Euthyneura</taxon>
        <taxon>Panpulmonata</taxon>
        <taxon>Sacoglossa</taxon>
        <taxon>Placobranchoidea</taxon>
        <taxon>Plakobranchidae</taxon>
        <taxon>Elysia</taxon>
    </lineage>
</organism>
<keyword evidence="3" id="KW-0813">Transport</keyword>
<dbReference type="EC" id="7.6.2.3" evidence="10"/>
<dbReference type="InterPro" id="IPR027417">
    <property type="entry name" value="P-loop_NTPase"/>
</dbReference>
<gene>
    <name evidence="16" type="ORF">RRG08_049005</name>
</gene>
<evidence type="ECO:0000256" key="1">
    <source>
        <dbReference type="ARBA" id="ARBA00004128"/>
    </source>
</evidence>
<dbReference type="InterPro" id="IPR036640">
    <property type="entry name" value="ABC1_TM_sf"/>
</dbReference>
<evidence type="ECO:0000313" key="16">
    <source>
        <dbReference type="EMBL" id="KAK3704048.1"/>
    </source>
</evidence>
<keyword evidence="8 12" id="KW-1133">Transmembrane helix</keyword>
<evidence type="ECO:0000256" key="8">
    <source>
        <dbReference type="ARBA" id="ARBA00022989"/>
    </source>
</evidence>
<evidence type="ECO:0000256" key="7">
    <source>
        <dbReference type="ARBA" id="ARBA00022840"/>
    </source>
</evidence>
<evidence type="ECO:0000256" key="13">
    <source>
        <dbReference type="SAM" id="SignalP"/>
    </source>
</evidence>
<evidence type="ECO:0000256" key="6">
    <source>
        <dbReference type="ARBA" id="ARBA00022741"/>
    </source>
</evidence>
<dbReference type="Pfam" id="PF00005">
    <property type="entry name" value="ABC_tran"/>
    <property type="match status" value="1"/>
</dbReference>
<evidence type="ECO:0000313" key="17">
    <source>
        <dbReference type="Proteomes" id="UP001283361"/>
    </source>
</evidence>
<evidence type="ECO:0000259" key="15">
    <source>
        <dbReference type="PROSITE" id="PS50929"/>
    </source>
</evidence>
<evidence type="ECO:0000259" key="14">
    <source>
        <dbReference type="PROSITE" id="PS50893"/>
    </source>
</evidence>
<feature type="signal peptide" evidence="13">
    <location>
        <begin position="1"/>
        <end position="21"/>
    </location>
</feature>
<dbReference type="PROSITE" id="PS50893">
    <property type="entry name" value="ABC_TRANSPORTER_2"/>
    <property type="match status" value="1"/>
</dbReference>
<proteinExistence type="inferred from homology"/>
<dbReference type="SMART" id="SM00382">
    <property type="entry name" value="AAA"/>
    <property type="match status" value="1"/>
</dbReference>
<dbReference type="GO" id="GO:0005774">
    <property type="term" value="C:vacuolar membrane"/>
    <property type="evidence" value="ECO:0007669"/>
    <property type="project" value="UniProtKB-SubCell"/>
</dbReference>
<dbReference type="Gene3D" id="1.20.1560.10">
    <property type="entry name" value="ABC transporter type 1, transmembrane domain"/>
    <property type="match status" value="1"/>
</dbReference>
<dbReference type="GO" id="GO:0015431">
    <property type="term" value="F:ABC-type glutathione S-conjugate transporter activity"/>
    <property type="evidence" value="ECO:0007669"/>
    <property type="project" value="UniProtKB-EC"/>
</dbReference>
<comment type="catalytic activity">
    <reaction evidence="11">
        <text>leukotriene C4(in) + ATP + H2O = leukotriene C4(out) + ADP + phosphate + H(+)</text>
        <dbReference type="Rhea" id="RHEA:38963"/>
        <dbReference type="ChEBI" id="CHEBI:15377"/>
        <dbReference type="ChEBI" id="CHEBI:15378"/>
        <dbReference type="ChEBI" id="CHEBI:30616"/>
        <dbReference type="ChEBI" id="CHEBI:43474"/>
        <dbReference type="ChEBI" id="CHEBI:57973"/>
        <dbReference type="ChEBI" id="CHEBI:456216"/>
    </reaction>
    <physiologicalReaction direction="left-to-right" evidence="11">
        <dbReference type="Rhea" id="RHEA:38964"/>
    </physiologicalReaction>
</comment>
<feature type="domain" description="ABC transmembrane type-1" evidence="15">
    <location>
        <begin position="4"/>
        <end position="233"/>
    </location>
</feature>
<comment type="subcellular location">
    <subcellularLocation>
        <location evidence="1">Vacuole membrane</location>
        <topology evidence="1">Multi-pass membrane protein</topology>
    </subcellularLocation>
</comment>
<name>A0AAE1CKY1_9GAST</name>
<comment type="caution">
    <text evidence="16">The sequence shown here is derived from an EMBL/GenBank/DDBJ whole genome shotgun (WGS) entry which is preliminary data.</text>
</comment>
<keyword evidence="7" id="KW-0067">ATP-binding</keyword>
<keyword evidence="5" id="KW-0677">Repeat</keyword>
<dbReference type="AlphaFoldDB" id="A0AAE1CKY1"/>
<dbReference type="GO" id="GO:0005524">
    <property type="term" value="F:ATP binding"/>
    <property type="evidence" value="ECO:0007669"/>
    <property type="project" value="UniProtKB-KW"/>
</dbReference>
<dbReference type="PROSITE" id="PS00211">
    <property type="entry name" value="ABC_TRANSPORTER_1"/>
    <property type="match status" value="1"/>
</dbReference>
<evidence type="ECO:0000256" key="2">
    <source>
        <dbReference type="ARBA" id="ARBA00009726"/>
    </source>
</evidence>
<dbReference type="Pfam" id="PF00664">
    <property type="entry name" value="ABC_membrane"/>
    <property type="match status" value="1"/>
</dbReference>
<dbReference type="CDD" id="cd03244">
    <property type="entry name" value="ABCC_MRP_domain2"/>
    <property type="match status" value="1"/>
</dbReference>
<dbReference type="InterPro" id="IPR017871">
    <property type="entry name" value="ABC_transporter-like_CS"/>
</dbReference>
<keyword evidence="9 12" id="KW-0472">Membrane</keyword>
<keyword evidence="4 12" id="KW-0812">Transmembrane</keyword>
<dbReference type="PANTHER" id="PTHR24223">
    <property type="entry name" value="ATP-BINDING CASSETTE SUB-FAMILY C"/>
    <property type="match status" value="1"/>
</dbReference>
<feature type="transmembrane region" description="Helical" evidence="12">
    <location>
        <begin position="91"/>
        <end position="111"/>
    </location>
</feature>
<dbReference type="Proteomes" id="UP001283361">
    <property type="component" value="Unassembled WGS sequence"/>
</dbReference>
<feature type="chain" id="PRO_5042020194" description="ABC-type glutathione-S-conjugate transporter" evidence="13">
    <location>
        <begin position="22"/>
        <end position="509"/>
    </location>
</feature>
<dbReference type="EMBL" id="JAWDGP010007809">
    <property type="protein sequence ID" value="KAK3704048.1"/>
    <property type="molecule type" value="Genomic_DNA"/>
</dbReference>
<accession>A0AAE1CKY1</accession>
<keyword evidence="13" id="KW-0732">Signal</keyword>
<dbReference type="PANTHER" id="PTHR24223:SF443">
    <property type="entry name" value="MULTIDRUG-RESISTANCE LIKE PROTEIN 1, ISOFORM I"/>
    <property type="match status" value="1"/>
</dbReference>
<evidence type="ECO:0000256" key="9">
    <source>
        <dbReference type="ARBA" id="ARBA00023136"/>
    </source>
</evidence>
<dbReference type="SUPFAM" id="SSF52540">
    <property type="entry name" value="P-loop containing nucleoside triphosphate hydrolases"/>
    <property type="match status" value="1"/>
</dbReference>
<evidence type="ECO:0000256" key="3">
    <source>
        <dbReference type="ARBA" id="ARBA00022448"/>
    </source>
</evidence>
<dbReference type="CDD" id="cd18603">
    <property type="entry name" value="ABC_6TM_MRP1_2_3_6_D2_like"/>
    <property type="match status" value="1"/>
</dbReference>
<evidence type="ECO:0000256" key="12">
    <source>
        <dbReference type="SAM" id="Phobius"/>
    </source>
</evidence>
<dbReference type="Gene3D" id="3.40.50.300">
    <property type="entry name" value="P-loop containing nucleotide triphosphate hydrolases"/>
    <property type="match status" value="1"/>
</dbReference>
<feature type="transmembrane region" description="Helical" evidence="12">
    <location>
        <begin position="176"/>
        <end position="197"/>
    </location>
</feature>
<evidence type="ECO:0000256" key="11">
    <source>
        <dbReference type="ARBA" id="ARBA00047523"/>
    </source>
</evidence>
<evidence type="ECO:0000256" key="10">
    <source>
        <dbReference type="ARBA" id="ARBA00024220"/>
    </source>
</evidence>
<dbReference type="SUPFAM" id="SSF90123">
    <property type="entry name" value="ABC transporter transmembrane region"/>
    <property type="match status" value="1"/>
</dbReference>
<dbReference type="InterPro" id="IPR003439">
    <property type="entry name" value="ABC_transporter-like_ATP-bd"/>
</dbReference>
<feature type="domain" description="ABC transporter" evidence="14">
    <location>
        <begin position="270"/>
        <end position="504"/>
    </location>
</feature>
<dbReference type="InterPro" id="IPR003593">
    <property type="entry name" value="AAA+_ATPase"/>
</dbReference>
<protein>
    <recommendedName>
        <fullName evidence="10">ABC-type glutathione-S-conjugate transporter</fullName>
        <ecNumber evidence="10">7.6.2.3</ecNumber>
    </recommendedName>
</protein>
<dbReference type="PROSITE" id="PS50929">
    <property type="entry name" value="ABC_TM1F"/>
    <property type="match status" value="1"/>
</dbReference>
<dbReference type="GO" id="GO:0016887">
    <property type="term" value="F:ATP hydrolysis activity"/>
    <property type="evidence" value="ECO:0007669"/>
    <property type="project" value="InterPro"/>
</dbReference>
<comment type="similarity">
    <text evidence="2">Belongs to the ABC transporter superfamily. ABCC family. Conjugate transporter (TC 3.A.1.208) subfamily.</text>
</comment>
<dbReference type="FunFam" id="3.40.50.300:FF:000074">
    <property type="entry name" value="Multidrug resistance-associated protein 5 isoform 1"/>
    <property type="match status" value="1"/>
</dbReference>
<dbReference type="InterPro" id="IPR011527">
    <property type="entry name" value="ABC1_TM_dom"/>
</dbReference>
<dbReference type="FunFam" id="1.20.1560.10:FF:000001">
    <property type="entry name" value="ATP-binding cassette subfamily C member 1"/>
    <property type="match status" value="1"/>
</dbReference>
<feature type="transmembrane region" description="Helical" evidence="12">
    <location>
        <begin position="62"/>
        <end position="85"/>
    </location>
</feature>
<keyword evidence="6" id="KW-0547">Nucleotide-binding</keyword>
<sequence>MPLGILSFLTALMRFLGAVNAASLLHAGLLINILASPMSFFDTTPTGRIVNRFSKDIDTVDVVIPLISGMFLMCLFQTLSTLLVISFSTPMFLVVIFPLLFFYYFVQKFYVATSRQLKRLESVSKSPIYSHFGETVTGAVTIRAFKQEQRFIKDSETKVDENQICYYPSIVANRWLAIRLEVVGNLIIFFASLFAVMGREDLTPGIVGLSITYAMNVTQTLNWMVRMTCELETNIVAVERIKEYTETPTEAPWVIEHNRPKPGWPERGEVDFKDYKLRYREGLDLVLKGITCNIKSGEKVGIVGRTGAGKSSLTMAMFRIIEAAGGKILLDGVDVSSIGLHDLRSKITIIPQDPVLFSGTLRMNLDPFEKYSDEQVWSALEHAHLKSFVSGLTKGLLYECSEGGENLSVGQRQLVCLARALLRKTQLLILDEATAAVDLETDDLIQATIRTEFEGCTVLTIAHRLNTIMDYSRIMVLEAGQIKEFNSPQTLLQDTNSIFHSMAKDAGLA</sequence>
<keyword evidence="17" id="KW-1185">Reference proteome</keyword>
<reference evidence="16" key="1">
    <citation type="journal article" date="2023" name="G3 (Bethesda)">
        <title>A reference genome for the long-term kleptoplast-retaining sea slug Elysia crispata morphotype clarki.</title>
        <authorList>
            <person name="Eastman K.E."/>
            <person name="Pendleton A.L."/>
            <person name="Shaikh M.A."/>
            <person name="Suttiyut T."/>
            <person name="Ogas R."/>
            <person name="Tomko P."/>
            <person name="Gavelis G."/>
            <person name="Widhalm J.R."/>
            <person name="Wisecaver J.H."/>
        </authorList>
    </citation>
    <scope>NUCLEOTIDE SEQUENCE</scope>
    <source>
        <strain evidence="16">ECLA1</strain>
    </source>
</reference>
<dbReference type="InterPro" id="IPR050173">
    <property type="entry name" value="ABC_transporter_C-like"/>
</dbReference>
<evidence type="ECO:0000256" key="5">
    <source>
        <dbReference type="ARBA" id="ARBA00022737"/>
    </source>
</evidence>
<evidence type="ECO:0000256" key="4">
    <source>
        <dbReference type="ARBA" id="ARBA00022692"/>
    </source>
</evidence>